<dbReference type="RefSeq" id="WP_201096990.1">
    <property type="nucleotide sequence ID" value="NZ_BAAAEE010000003.1"/>
</dbReference>
<organism evidence="2 3">
    <name type="scientific">Brevundimonas nasdae</name>
    <dbReference type="NCBI Taxonomy" id="172043"/>
    <lineage>
        <taxon>Bacteria</taxon>
        <taxon>Pseudomonadati</taxon>
        <taxon>Pseudomonadota</taxon>
        <taxon>Alphaproteobacteria</taxon>
        <taxon>Caulobacterales</taxon>
        <taxon>Caulobacteraceae</taxon>
        <taxon>Brevundimonas</taxon>
    </lineage>
</organism>
<evidence type="ECO:0000256" key="1">
    <source>
        <dbReference type="SAM" id="SignalP"/>
    </source>
</evidence>
<accession>A0ABX8THS3</accession>
<dbReference type="Proteomes" id="UP000824334">
    <property type="component" value="Chromosome"/>
</dbReference>
<protein>
    <submittedName>
        <fullName evidence="2">Uncharacterized protein</fullName>
    </submittedName>
</protein>
<proteinExistence type="predicted"/>
<evidence type="ECO:0000313" key="3">
    <source>
        <dbReference type="Proteomes" id="UP000824334"/>
    </source>
</evidence>
<reference evidence="2 3" key="1">
    <citation type="submission" date="2021-07" db="EMBL/GenBank/DDBJ databases">
        <title>Isolation and characterization of bacteria from a gold mining with a capacity of golden bioaccumulation.</title>
        <authorList>
            <person name="Yang X.J."/>
        </authorList>
    </citation>
    <scope>NUCLEOTIDE SEQUENCE [LARGE SCALE GENOMIC DNA]</scope>
    <source>
        <strain evidence="2 3">Au29</strain>
    </source>
</reference>
<feature type="signal peptide" evidence="1">
    <location>
        <begin position="1"/>
        <end position="20"/>
    </location>
</feature>
<name>A0ABX8THS3_9CAUL</name>
<keyword evidence="1" id="KW-0732">Signal</keyword>
<gene>
    <name evidence="2" type="ORF">KWG56_01915</name>
</gene>
<feature type="chain" id="PRO_5047388598" evidence="1">
    <location>
        <begin position="21"/>
        <end position="141"/>
    </location>
</feature>
<dbReference type="GeneID" id="94374003"/>
<keyword evidence="3" id="KW-1185">Reference proteome</keyword>
<sequence>MSLVLSAVLALALQNPPPAAWTWTLYGNEAPLVLAEEVPDTDRLRTTLSCQPGSGTVTLDLYETPAATGFARITAGDAAATSEARAARGRMETTVRVDHPVFAAFVTTGRITVTIGDSQTVVTVQPAHLAKLRRFTDRCAG</sequence>
<evidence type="ECO:0000313" key="2">
    <source>
        <dbReference type="EMBL" id="QYC10792.1"/>
    </source>
</evidence>
<dbReference type="EMBL" id="CP080034">
    <property type="protein sequence ID" value="QYC10792.1"/>
    <property type="molecule type" value="Genomic_DNA"/>
</dbReference>